<name>A0AAE0S0C4_9BIVA</name>
<dbReference type="EMBL" id="JAEAOA010001427">
    <property type="protein sequence ID" value="KAK3582625.1"/>
    <property type="molecule type" value="Genomic_DNA"/>
</dbReference>
<dbReference type="GO" id="GO:0003735">
    <property type="term" value="F:structural constituent of ribosome"/>
    <property type="evidence" value="ECO:0007669"/>
    <property type="project" value="InterPro"/>
</dbReference>
<dbReference type="InterPro" id="IPR020930">
    <property type="entry name" value="Ribosomal_uL5_bac-type"/>
</dbReference>
<dbReference type="Gene3D" id="2.40.240.10">
    <property type="entry name" value="Ribosomal Protein L25, Chain P"/>
    <property type="match status" value="1"/>
</dbReference>
<organism evidence="8 9">
    <name type="scientific">Potamilus streckersoni</name>
    <dbReference type="NCBI Taxonomy" id="2493646"/>
    <lineage>
        <taxon>Eukaryota</taxon>
        <taxon>Metazoa</taxon>
        <taxon>Spiralia</taxon>
        <taxon>Lophotrochozoa</taxon>
        <taxon>Mollusca</taxon>
        <taxon>Bivalvia</taxon>
        <taxon>Autobranchia</taxon>
        <taxon>Heteroconchia</taxon>
        <taxon>Palaeoheterodonta</taxon>
        <taxon>Unionida</taxon>
        <taxon>Unionoidea</taxon>
        <taxon>Unionidae</taxon>
        <taxon>Ambleminae</taxon>
        <taxon>Lampsilini</taxon>
        <taxon>Potamilus</taxon>
    </lineage>
</organism>
<dbReference type="InterPro" id="IPR011035">
    <property type="entry name" value="Ribosomal_bL25/Gln-tRNA_synth"/>
</dbReference>
<evidence type="ECO:0000313" key="8">
    <source>
        <dbReference type="EMBL" id="KAK3582625.1"/>
    </source>
</evidence>
<feature type="domain" description="Large ribosomal subunit protein bL25 L25" evidence="6">
    <location>
        <begin position="7"/>
        <end position="92"/>
    </location>
</feature>
<dbReference type="Proteomes" id="UP001195483">
    <property type="component" value="Unassembled WGS sequence"/>
</dbReference>
<evidence type="ECO:0000256" key="3">
    <source>
        <dbReference type="ARBA" id="ARBA00022980"/>
    </source>
</evidence>
<feature type="region of interest" description="Disordered" evidence="5">
    <location>
        <begin position="193"/>
        <end position="216"/>
    </location>
</feature>
<dbReference type="PANTHER" id="PTHR33284">
    <property type="entry name" value="RIBOSOMAL PROTEIN L25/GLN-TRNA SYNTHETASE, ANTI-CODON-BINDING DOMAIN-CONTAINING PROTEIN"/>
    <property type="match status" value="1"/>
</dbReference>
<keyword evidence="9" id="KW-1185">Reference proteome</keyword>
<dbReference type="InterPro" id="IPR037121">
    <property type="entry name" value="Ribosomal_bL25_C"/>
</dbReference>
<gene>
    <name evidence="8" type="ORF">CHS0354_024179</name>
</gene>
<dbReference type="NCBIfam" id="TIGR00731">
    <property type="entry name" value="bL25_bact_ctc"/>
    <property type="match status" value="1"/>
</dbReference>
<evidence type="ECO:0000259" key="6">
    <source>
        <dbReference type="Pfam" id="PF01386"/>
    </source>
</evidence>
<dbReference type="InterPro" id="IPR020056">
    <property type="entry name" value="Rbsml_bL25/Gln-tRNA_synth_N"/>
</dbReference>
<dbReference type="CDD" id="cd00495">
    <property type="entry name" value="Ribosomal_L25_TL5_CTC"/>
    <property type="match status" value="1"/>
</dbReference>
<accession>A0AAE0S0C4</accession>
<evidence type="ECO:0000256" key="2">
    <source>
        <dbReference type="ARBA" id="ARBA00022884"/>
    </source>
</evidence>
<comment type="caution">
    <text evidence="8">The sequence shown here is derived from an EMBL/GenBank/DDBJ whole genome shotgun (WGS) entry which is preliminary data.</text>
</comment>
<dbReference type="AlphaFoldDB" id="A0AAE0S0C4"/>
<evidence type="ECO:0000256" key="4">
    <source>
        <dbReference type="ARBA" id="ARBA00023274"/>
    </source>
</evidence>
<dbReference type="Pfam" id="PF14693">
    <property type="entry name" value="Ribosomal_TL5_C"/>
    <property type="match status" value="1"/>
</dbReference>
<dbReference type="Pfam" id="PF01386">
    <property type="entry name" value="Ribosomal_L25p"/>
    <property type="match status" value="1"/>
</dbReference>
<evidence type="ECO:0000259" key="7">
    <source>
        <dbReference type="Pfam" id="PF14693"/>
    </source>
</evidence>
<evidence type="ECO:0000313" key="9">
    <source>
        <dbReference type="Proteomes" id="UP001195483"/>
    </source>
</evidence>
<reference evidence="8" key="2">
    <citation type="journal article" date="2021" name="Genome Biol. Evol.">
        <title>Developing a high-quality reference genome for a parasitic bivalve with doubly uniparental inheritance (Bivalvia: Unionida).</title>
        <authorList>
            <person name="Smith C.H."/>
        </authorList>
    </citation>
    <scope>NUCLEOTIDE SEQUENCE</scope>
    <source>
        <strain evidence="8">CHS0354</strain>
        <tissue evidence="8">Mantle</tissue>
    </source>
</reference>
<dbReference type="InterPro" id="IPR001021">
    <property type="entry name" value="Ribosomal_bL25_long"/>
</dbReference>
<dbReference type="SUPFAM" id="SSF50715">
    <property type="entry name" value="Ribosomal protein L25-like"/>
    <property type="match status" value="1"/>
</dbReference>
<keyword evidence="4" id="KW-0687">Ribonucleoprotein</keyword>
<dbReference type="InterPro" id="IPR020057">
    <property type="entry name" value="Ribosomal_bL25_b-dom"/>
</dbReference>
<reference evidence="8" key="1">
    <citation type="journal article" date="2021" name="Genome Biol. Evol.">
        <title>A High-Quality Reference Genome for a Parasitic Bivalve with Doubly Uniparental Inheritance (Bivalvia: Unionida).</title>
        <authorList>
            <person name="Smith C.H."/>
        </authorList>
    </citation>
    <scope>NUCLEOTIDE SEQUENCE</scope>
    <source>
        <strain evidence="8">CHS0354</strain>
    </source>
</reference>
<keyword evidence="2" id="KW-0694">RNA-binding</keyword>
<dbReference type="InterPro" id="IPR029751">
    <property type="entry name" value="Ribosomal_L25_dom"/>
</dbReference>
<feature type="compositionally biased region" description="Low complexity" evidence="5">
    <location>
        <begin position="196"/>
        <end position="207"/>
    </location>
</feature>
<evidence type="ECO:0000256" key="5">
    <source>
        <dbReference type="SAM" id="MobiDB-lite"/>
    </source>
</evidence>
<feature type="domain" description="Large ribosomal subunit protein bL25 beta" evidence="7">
    <location>
        <begin position="101"/>
        <end position="163"/>
    </location>
</feature>
<proteinExistence type="inferred from homology"/>
<dbReference type="GO" id="GO:0022625">
    <property type="term" value="C:cytosolic large ribosomal subunit"/>
    <property type="evidence" value="ECO:0007669"/>
    <property type="project" value="TreeGrafter"/>
</dbReference>
<keyword evidence="1" id="KW-0699">rRNA-binding</keyword>
<keyword evidence="3" id="KW-0689">Ribosomal protein</keyword>
<dbReference type="PANTHER" id="PTHR33284:SF1">
    <property type="entry name" value="RIBOSOMAL PROTEIN L25_GLN-TRNA SYNTHETASE, ANTI-CODON-BINDING DOMAIN-CONTAINING PROTEIN"/>
    <property type="match status" value="1"/>
</dbReference>
<evidence type="ECO:0008006" key="10">
    <source>
        <dbReference type="Google" id="ProtNLM"/>
    </source>
</evidence>
<protein>
    <recommendedName>
        <fullName evidence="10">50S ribosomal protein L25</fullName>
    </recommendedName>
</protein>
<evidence type="ECO:0000256" key="1">
    <source>
        <dbReference type="ARBA" id="ARBA00022730"/>
    </source>
</evidence>
<dbReference type="HAMAP" id="MF_01334">
    <property type="entry name" value="Ribosomal_bL25_CTC"/>
    <property type="match status" value="1"/>
</dbReference>
<reference evidence="8" key="3">
    <citation type="submission" date="2023-05" db="EMBL/GenBank/DDBJ databases">
        <authorList>
            <person name="Smith C.H."/>
        </authorList>
    </citation>
    <scope>NUCLEOTIDE SEQUENCE</scope>
    <source>
        <strain evidence="8">CHS0354</strain>
        <tissue evidence="8">Mantle</tissue>
    </source>
</reference>
<sequence length="216" mass="23728">METIDLVVTAREKKTKGYLNSVRKSGRVPCVMYRSGEEASIFSVSLLDLRPLIYTHESHIIKLKFEDGEEKQAILKNVDFDVVSDRAIHADFMEIRSGEVISIDVPIATHGVPEGVRLEGGMLSITLHKIPIKCKPADVIGHIDIDVTPLKLGQSIHLKDVQALLDSTKHLIAGDPGSLVLYIASRTKMEEVTPAQQVTETTSTQTETKGKADSKS</sequence>
<dbReference type="GO" id="GO:0006412">
    <property type="term" value="P:translation"/>
    <property type="evidence" value="ECO:0007669"/>
    <property type="project" value="InterPro"/>
</dbReference>
<dbReference type="Gene3D" id="2.170.120.20">
    <property type="entry name" value="Ribosomal protein L25, beta domain"/>
    <property type="match status" value="1"/>
</dbReference>
<dbReference type="GO" id="GO:0008097">
    <property type="term" value="F:5S rRNA binding"/>
    <property type="evidence" value="ECO:0007669"/>
    <property type="project" value="InterPro"/>
</dbReference>